<name>A0AAD3H4X3_9STRA</name>
<feature type="transmembrane region" description="Helical" evidence="5">
    <location>
        <begin position="342"/>
        <end position="359"/>
    </location>
</feature>
<keyword evidence="3" id="KW-0325">Glycoprotein</keyword>
<evidence type="ECO:0000259" key="6">
    <source>
        <dbReference type="SMART" id="SM00004"/>
    </source>
</evidence>
<sequence>MSNKQEARAGFTDDDTIVTSTAARRYVGEDDLSYMDYTYADEEEGETKALLLQIIKENKKLHEKYEEQSKKIKRLEEQEEIHKKYQDLIQSDQECRNREYQENFKEYRENFKGLQHSILEIVESKGKNGSDSASSDLGKTRAMESFDDDIQEYSYVNTNEKDDIDGAFDCMSTGRRKKKGILMGFNFLNHDTYNLMMLSKGILQRDWLLGFAVFLFQLGLGGLTLYSQIKTTASDFNDTIFQIPIRTRQEVSFLQISSIIISVYGQEDIFNAIALPIDLRLNGPHPWGGIPVDEKEKKSRASWMLKILFPNLFKILQGAIVLFASIIVILQSTEVIDLLKDFTALYVISSIDNIFFSVARRGFFGTKLLKKTAQVEEVKLSPFEHDDHTTDDNMLVNIRPRKFCKGSFIKSAALHTILALSISTWILVAISQERGVFAKLKYPKCEAVVPSFKNDWKLLENDVCNMLFNHPDCAYDGGDCSEFNLIYPGCDVEDISLLGNGECNGPPYDSKFCRYDGGDCSIENSLKAKYPLCEDKAPNFSLNWALVENGFCDMVFNVPECGMDGGDCTNFNLFYPGCNEVRDFKMIDTAKIADGVCDGYPYNLEACLFDGGDCREDAVYCDSSINGTINDNHCDEDLNIWQCYFDRGDCADSTASNDEYIGNNKCDDLATGYYFEGGDCIHPGFEGCTFTSDYPNFVNEVRDGKCHNTPYHNKDECGWDGGDCIEFNKKYPNCTVIEAWKIGDDECDESLNKIECGFDEGDCCEDAEKDDFCVGWYNTLECYWDKGDCIEFNKEYPGCSVSFPSEIGDGKCDGGLFYTEACGWDEGDCINFYDKFPNCTARYPYRIGNGECNGGSYNTEECGFDDGDCIEFNEKYPNCTVDDPYQIGNRACQTGDYNTEECGWDGGDCIEFYSKYPNCTVEYPAFIENGWCHSFFPYNTAECGWDGGDCLLPEYPDCRGRDSDKIGDGQCDGGIYNTDECGWDDGDCIVNGYPDCHVDKPTLIGDGSCNNYGDYNTIACGLDGGDCKVTDYPDCRVGTPNWVGDNICDGGTYNTEACGWDDGDCDSKNNILWAQYPNCTGGVNPDRIGDDECDGGQYNTEACGWDDGDCLIEEYRNCHVDYPFWIGNDRCDEGYNSTECGYDGGDCIGVDTYYNSED</sequence>
<dbReference type="EMBL" id="BLLK01000038">
    <property type="protein sequence ID" value="GFH50074.1"/>
    <property type="molecule type" value="Genomic_DNA"/>
</dbReference>
<keyword evidence="2" id="KW-1015">Disulfide bond</keyword>
<feature type="domain" description="LNR" evidence="6">
    <location>
        <begin position="881"/>
        <end position="910"/>
    </location>
</feature>
<evidence type="ECO:0000256" key="5">
    <source>
        <dbReference type="SAM" id="Phobius"/>
    </source>
</evidence>
<evidence type="ECO:0000256" key="1">
    <source>
        <dbReference type="ARBA" id="ARBA00022737"/>
    </source>
</evidence>
<dbReference type="PRINTS" id="PR01452">
    <property type="entry name" value="LNOTCHREPEAT"/>
</dbReference>
<keyword evidence="5" id="KW-1133">Transmembrane helix</keyword>
<evidence type="ECO:0000256" key="2">
    <source>
        <dbReference type="ARBA" id="ARBA00023157"/>
    </source>
</evidence>
<comment type="caution">
    <text evidence="7">The sequence shown here is derived from an EMBL/GenBank/DDBJ whole genome shotgun (WGS) entry which is preliminary data.</text>
</comment>
<feature type="transmembrane region" description="Helical" evidence="5">
    <location>
        <begin position="207"/>
        <end position="226"/>
    </location>
</feature>
<dbReference type="SMART" id="SM00004">
    <property type="entry name" value="NL"/>
    <property type="match status" value="7"/>
</dbReference>
<feature type="transmembrane region" description="Helical" evidence="5">
    <location>
        <begin position="408"/>
        <end position="430"/>
    </location>
</feature>
<keyword evidence="1" id="KW-0677">Repeat</keyword>
<feature type="domain" description="LNR" evidence="6">
    <location>
        <begin position="580"/>
        <end position="615"/>
    </location>
</feature>
<feature type="coiled-coil region" evidence="4">
    <location>
        <begin position="51"/>
        <end position="117"/>
    </location>
</feature>
<evidence type="ECO:0000256" key="3">
    <source>
        <dbReference type="ARBA" id="ARBA00023180"/>
    </source>
</evidence>
<evidence type="ECO:0000313" key="7">
    <source>
        <dbReference type="EMBL" id="GFH50074.1"/>
    </source>
</evidence>
<feature type="transmembrane region" description="Helical" evidence="5">
    <location>
        <begin position="307"/>
        <end position="330"/>
    </location>
</feature>
<feature type="domain" description="LNR" evidence="6">
    <location>
        <begin position="832"/>
        <end position="870"/>
    </location>
</feature>
<accession>A0AAD3H4X3</accession>
<dbReference type="InterPro" id="IPR000800">
    <property type="entry name" value="Notch_dom"/>
</dbReference>
<feature type="domain" description="LNR" evidence="6">
    <location>
        <begin position="912"/>
        <end position="951"/>
    </location>
</feature>
<keyword evidence="8" id="KW-1185">Reference proteome</keyword>
<reference evidence="7 8" key="1">
    <citation type="journal article" date="2021" name="Sci. Rep.">
        <title>The genome of the diatom Chaetoceros tenuissimus carries an ancient integrated fragment of an extant virus.</title>
        <authorList>
            <person name="Hongo Y."/>
            <person name="Kimura K."/>
            <person name="Takaki Y."/>
            <person name="Yoshida Y."/>
            <person name="Baba S."/>
            <person name="Kobayashi G."/>
            <person name="Nagasaki K."/>
            <person name="Hano T."/>
            <person name="Tomaru Y."/>
        </authorList>
    </citation>
    <scope>NUCLEOTIDE SEQUENCE [LARGE SCALE GENOMIC DNA]</scope>
    <source>
        <strain evidence="7 8">NIES-3715</strain>
    </source>
</reference>
<keyword evidence="5" id="KW-0472">Membrane</keyword>
<feature type="domain" description="LNR" evidence="6">
    <location>
        <begin position="1109"/>
        <end position="1148"/>
    </location>
</feature>
<feature type="domain" description="LNR" evidence="6">
    <location>
        <begin position="533"/>
        <end position="569"/>
    </location>
</feature>
<gene>
    <name evidence="7" type="ORF">CTEN210_06550</name>
</gene>
<dbReference type="Gene3D" id="3.30.300.320">
    <property type="match status" value="7"/>
</dbReference>
<protein>
    <recommendedName>
        <fullName evidence="6">LNR domain-containing protein</fullName>
    </recommendedName>
</protein>
<keyword evidence="4" id="KW-0175">Coiled coil</keyword>
<feature type="domain" description="LNR" evidence="6">
    <location>
        <begin position="727"/>
        <end position="764"/>
    </location>
</feature>
<organism evidence="7 8">
    <name type="scientific">Chaetoceros tenuissimus</name>
    <dbReference type="NCBI Taxonomy" id="426638"/>
    <lineage>
        <taxon>Eukaryota</taxon>
        <taxon>Sar</taxon>
        <taxon>Stramenopiles</taxon>
        <taxon>Ochrophyta</taxon>
        <taxon>Bacillariophyta</taxon>
        <taxon>Coscinodiscophyceae</taxon>
        <taxon>Chaetocerotophycidae</taxon>
        <taxon>Chaetocerotales</taxon>
        <taxon>Chaetocerotaceae</taxon>
        <taxon>Chaetoceros</taxon>
    </lineage>
</organism>
<evidence type="ECO:0000313" key="8">
    <source>
        <dbReference type="Proteomes" id="UP001054902"/>
    </source>
</evidence>
<proteinExistence type="predicted"/>
<keyword evidence="5" id="KW-0812">Transmembrane</keyword>
<evidence type="ECO:0000256" key="4">
    <source>
        <dbReference type="SAM" id="Coils"/>
    </source>
</evidence>
<dbReference type="AlphaFoldDB" id="A0AAD3H4X3"/>
<dbReference type="Proteomes" id="UP001054902">
    <property type="component" value="Unassembled WGS sequence"/>
</dbReference>